<keyword evidence="6 8" id="KW-0472">Membrane</keyword>
<proteinExistence type="inferred from homology"/>
<dbReference type="InterPro" id="IPR022257">
    <property type="entry name" value="PHM7_ext"/>
</dbReference>
<evidence type="ECO:0000259" key="9">
    <source>
        <dbReference type="Pfam" id="PF02714"/>
    </source>
</evidence>
<dbReference type="Pfam" id="PF12621">
    <property type="entry name" value="PHM7_ext"/>
    <property type="match status" value="1"/>
</dbReference>
<evidence type="ECO:0000256" key="5">
    <source>
        <dbReference type="ARBA" id="ARBA00022989"/>
    </source>
</evidence>
<comment type="caution">
    <text evidence="13">The sequence shown here is derived from an EMBL/GenBank/DDBJ whole genome shotgun (WGS) entry which is preliminary data.</text>
</comment>
<gene>
    <name evidence="13" type="primary">PHM7</name>
    <name evidence="13" type="ORF">CspeluHIS016_0307040</name>
</gene>
<dbReference type="Pfam" id="PF02714">
    <property type="entry name" value="RSN1_7TM"/>
    <property type="match status" value="1"/>
</dbReference>
<evidence type="ECO:0000259" key="10">
    <source>
        <dbReference type="Pfam" id="PF12621"/>
    </source>
</evidence>
<dbReference type="PANTHER" id="PTHR13018">
    <property type="entry name" value="PROBABLE MEMBRANE PROTEIN DUF221-RELATED"/>
    <property type="match status" value="1"/>
</dbReference>
<dbReference type="GO" id="GO:0005227">
    <property type="term" value="F:calcium-activated cation channel activity"/>
    <property type="evidence" value="ECO:0007669"/>
    <property type="project" value="InterPro"/>
</dbReference>
<dbReference type="GO" id="GO:0005886">
    <property type="term" value="C:plasma membrane"/>
    <property type="evidence" value="ECO:0007669"/>
    <property type="project" value="TreeGrafter"/>
</dbReference>
<dbReference type="PANTHER" id="PTHR13018:SF143">
    <property type="entry name" value="CSC1_OSCA1-LIKE 7TM REGION DOMAIN-CONTAINING PROTEIN"/>
    <property type="match status" value="1"/>
</dbReference>
<sequence>MSHVPQLIHTVAAGMPLGVVLQANETAGFEGEKSFMQTYDTGTFLASLWTNLVLASVWFLLWNMLRRVVKAVYEPRTYIPPRDQQAPPLGTDPKEILDKNGVDPYIFVRFLRLFMKAMIPIWLVSWVVLFPINSVDGSTSKGLDMFGMSNAAAEPKRYWAHLCLAYLFNGWIMTLLWLEMKVWLKTRQEWLVSPKHSRTAQASTVLITSIPPDYMDEDALTNLYSYLPGGVYRVWLQRDLRDMPKVWQQRINACHALEDAQVALIRTANKMDDQIQKSHNDSKPSAEDSHTSAKAGENDTEAAEAAEIVPDAWRPKVRLKPSWAPFSLGWLGVGQKVDAITYYRAAVEECTIQLTAKRKQLERDILTPGNADDYYQPLSSAFICFNQQIAAHIAKEFLPYGEPYHMSHRYIELSPDNVLWGNMGIKSDYELNLRSSVSILITAGLVVAFIFPVVLATFVLPRAANTSIVGNVWGVGNITVKGTDFGSKLLLGLLTGLVPAILLMVILMIAPTLLRLLAKLANYTKTEVELDVMDRYFAFLIIERFLIPTIATLLPEGDTTKVQWWPDFSQGASKALQKTFEVQLPQASTFYITLLLLQVTGQFVQLFSPITLITYYSKVILGSGTPRSFYNARYKMNSPTWGSEWPNMTVYFVILIVYMIISPVINGFGALLAVVAYHVYKYLNLWVWEQKPTLDTGGEFFPKAVTHIFVGIYIGEVALIIIFFGKGIHTLPMAILMIILMAASVAVQYMLITAYKPLLDPLPLSLAHLTHGQPSADAKSDWDPDAQSDGDRDAQSDRYWGKSRAQARKASGMSNGTPGTDREDAMWYEDQAGRDRSGLRKRMSVASMRSWRSPPGSPRARRPNLPTAKSSPEVPLFALPSPQPLGMTPEDVEMRDLGSRNIFAEPAVPLPPPVPSVSPTSVPPVPPAPALEPTSTAVESTTASTAEPTTTSTAAESTPTSTAVEPTTSAGPSHLSATSPSEGSDVTSHTDDAEDHPETPISHPEPTSHHRRLRKRAMSVAPWEDHRHRRSNSAAHWDRRRSASIHSVEAKQEDISRYFARPGGPGVARPPDDSASPAAFFHPATHQPQPIVWLPQDELGVARGQVRQNRREGVKSTARNAVLDAKNRVQVIGPAPDDK</sequence>
<feature type="transmembrane region" description="Helical" evidence="8">
    <location>
        <begin position="158"/>
        <end position="178"/>
    </location>
</feature>
<keyword evidence="14" id="KW-1185">Reference proteome</keyword>
<dbReference type="Proteomes" id="UP001222932">
    <property type="component" value="Unassembled WGS sequence"/>
</dbReference>
<dbReference type="InterPro" id="IPR027815">
    <property type="entry name" value="CSC1/OSCA1-like_cyt"/>
</dbReference>
<evidence type="ECO:0000256" key="7">
    <source>
        <dbReference type="SAM" id="MobiDB-lite"/>
    </source>
</evidence>
<feature type="compositionally biased region" description="Pro residues" evidence="7">
    <location>
        <begin position="908"/>
        <end position="930"/>
    </location>
</feature>
<feature type="transmembrane region" description="Helical" evidence="8">
    <location>
        <begin position="113"/>
        <end position="132"/>
    </location>
</feature>
<comment type="subcellular location">
    <subcellularLocation>
        <location evidence="1">Membrane</location>
        <topology evidence="1">Multi-pass membrane protein</topology>
    </subcellularLocation>
</comment>
<comment type="similarity">
    <text evidence="2">Belongs to the CSC1 (TC 1.A.17) family.</text>
</comment>
<feature type="transmembrane region" description="Helical" evidence="8">
    <location>
        <begin position="731"/>
        <end position="751"/>
    </location>
</feature>
<feature type="transmembrane region" description="Helical" evidence="8">
    <location>
        <begin position="650"/>
        <end position="680"/>
    </location>
</feature>
<evidence type="ECO:0000256" key="6">
    <source>
        <dbReference type="ARBA" id="ARBA00023136"/>
    </source>
</evidence>
<dbReference type="InterPro" id="IPR032880">
    <property type="entry name" value="CSC1/OSCA1-like_N"/>
</dbReference>
<organism evidence="13 14">
    <name type="scientific">Cutaneotrichosporon spelunceum</name>
    <dbReference type="NCBI Taxonomy" id="1672016"/>
    <lineage>
        <taxon>Eukaryota</taxon>
        <taxon>Fungi</taxon>
        <taxon>Dikarya</taxon>
        <taxon>Basidiomycota</taxon>
        <taxon>Agaricomycotina</taxon>
        <taxon>Tremellomycetes</taxon>
        <taxon>Trichosporonales</taxon>
        <taxon>Trichosporonaceae</taxon>
        <taxon>Cutaneotrichosporon</taxon>
    </lineage>
</organism>
<feature type="transmembrane region" description="Helical" evidence="8">
    <location>
        <begin position="700"/>
        <end position="724"/>
    </location>
</feature>
<feature type="compositionally biased region" description="Basic and acidic residues" evidence="7">
    <location>
        <begin position="789"/>
        <end position="800"/>
    </location>
</feature>
<reference evidence="13" key="2">
    <citation type="submission" date="2023-06" db="EMBL/GenBank/DDBJ databases">
        <authorList>
            <person name="Kobayashi Y."/>
            <person name="Kayamori A."/>
            <person name="Aoki K."/>
            <person name="Shiwa Y."/>
            <person name="Fujita N."/>
            <person name="Sugita T."/>
            <person name="Iwasaki W."/>
            <person name="Tanaka N."/>
            <person name="Takashima M."/>
        </authorList>
    </citation>
    <scope>NUCLEOTIDE SEQUENCE</scope>
    <source>
        <strain evidence="13">HIS016</strain>
    </source>
</reference>
<feature type="compositionally biased region" description="Polar residues" evidence="7">
    <location>
        <begin position="966"/>
        <end position="987"/>
    </location>
</feature>
<evidence type="ECO:0000259" key="11">
    <source>
        <dbReference type="Pfam" id="PF13967"/>
    </source>
</evidence>
<dbReference type="Pfam" id="PF14703">
    <property type="entry name" value="PHM7_cyt"/>
    <property type="match status" value="1"/>
</dbReference>
<keyword evidence="3" id="KW-0813">Transport</keyword>
<evidence type="ECO:0000256" key="3">
    <source>
        <dbReference type="ARBA" id="ARBA00022448"/>
    </source>
</evidence>
<feature type="domain" description="CSC1/OSCA1-like cytosolic" evidence="12">
    <location>
        <begin position="203"/>
        <end position="422"/>
    </location>
</feature>
<protein>
    <recommendedName>
        <fullName evidence="15">DUF221-domain-containing protein</fullName>
    </recommendedName>
</protein>
<feature type="region of interest" description="Disordered" evidence="7">
    <location>
        <begin position="274"/>
        <end position="301"/>
    </location>
</feature>
<evidence type="ECO:0000259" key="12">
    <source>
        <dbReference type="Pfam" id="PF14703"/>
    </source>
</evidence>
<evidence type="ECO:0008006" key="15">
    <source>
        <dbReference type="Google" id="ProtNLM"/>
    </source>
</evidence>
<feature type="compositionally biased region" description="Low complexity" evidence="7">
    <location>
        <begin position="1067"/>
        <end position="1081"/>
    </location>
</feature>
<evidence type="ECO:0000313" key="13">
    <source>
        <dbReference type="EMBL" id="GMK56864.1"/>
    </source>
</evidence>
<dbReference type="Pfam" id="PF13967">
    <property type="entry name" value="RSN1_TM"/>
    <property type="match status" value="1"/>
</dbReference>
<feature type="transmembrane region" description="Helical" evidence="8">
    <location>
        <begin position="437"/>
        <end position="460"/>
    </location>
</feature>
<keyword evidence="4 8" id="KW-0812">Transmembrane</keyword>
<evidence type="ECO:0000256" key="2">
    <source>
        <dbReference type="ARBA" id="ARBA00007779"/>
    </source>
</evidence>
<dbReference type="AlphaFoldDB" id="A0AAD3TU39"/>
<feature type="compositionally biased region" description="Low complexity" evidence="7">
    <location>
        <begin position="931"/>
        <end position="965"/>
    </location>
</feature>
<evidence type="ECO:0000313" key="14">
    <source>
        <dbReference type="Proteomes" id="UP001222932"/>
    </source>
</evidence>
<feature type="domain" description="10TM putative phosphate transporter extracellular tail" evidence="10">
    <location>
        <begin position="1072"/>
        <end position="1136"/>
    </location>
</feature>
<feature type="compositionally biased region" description="Basic and acidic residues" evidence="7">
    <location>
        <begin position="820"/>
        <end position="838"/>
    </location>
</feature>
<evidence type="ECO:0000256" key="4">
    <source>
        <dbReference type="ARBA" id="ARBA00022692"/>
    </source>
</evidence>
<feature type="transmembrane region" description="Helical" evidence="8">
    <location>
        <begin position="489"/>
        <end position="514"/>
    </location>
</feature>
<feature type="domain" description="CSC1/OSCA1-like N-terminal transmembrane" evidence="11">
    <location>
        <begin position="44"/>
        <end position="178"/>
    </location>
</feature>
<feature type="compositionally biased region" description="Basic and acidic residues" evidence="7">
    <location>
        <begin position="274"/>
        <end position="291"/>
    </location>
</feature>
<accession>A0AAD3TU39</accession>
<feature type="region of interest" description="Disordered" evidence="7">
    <location>
        <begin position="775"/>
        <end position="1082"/>
    </location>
</feature>
<keyword evidence="5 8" id="KW-1133">Transmembrane helix</keyword>
<dbReference type="InterPro" id="IPR003864">
    <property type="entry name" value="CSC1/OSCA1-like_7TM"/>
</dbReference>
<evidence type="ECO:0000256" key="8">
    <source>
        <dbReference type="SAM" id="Phobius"/>
    </source>
</evidence>
<evidence type="ECO:0000256" key="1">
    <source>
        <dbReference type="ARBA" id="ARBA00004141"/>
    </source>
</evidence>
<dbReference type="EMBL" id="BTCM01000003">
    <property type="protein sequence ID" value="GMK56864.1"/>
    <property type="molecule type" value="Genomic_DNA"/>
</dbReference>
<feature type="transmembrane region" description="Helical" evidence="8">
    <location>
        <begin position="44"/>
        <end position="62"/>
    </location>
</feature>
<dbReference type="InterPro" id="IPR045122">
    <property type="entry name" value="Csc1-like"/>
</dbReference>
<reference evidence="13" key="1">
    <citation type="journal article" date="2023" name="BMC Genomics">
        <title>Chromosome-level genome assemblies of Cutaneotrichosporon spp. (Trichosporonales, Basidiomycota) reveal imbalanced evolution between nucleotide sequences and chromosome synteny.</title>
        <authorList>
            <person name="Kobayashi Y."/>
            <person name="Kayamori A."/>
            <person name="Aoki K."/>
            <person name="Shiwa Y."/>
            <person name="Matsutani M."/>
            <person name="Fujita N."/>
            <person name="Sugita T."/>
            <person name="Iwasaki W."/>
            <person name="Tanaka N."/>
            <person name="Takashima M."/>
        </authorList>
    </citation>
    <scope>NUCLEOTIDE SEQUENCE</scope>
    <source>
        <strain evidence="13">HIS016</strain>
    </source>
</reference>
<feature type="domain" description="CSC1/OSCA1-like 7TM region" evidence="9">
    <location>
        <begin position="436"/>
        <end position="723"/>
    </location>
</feature>
<name>A0AAD3TU39_9TREE</name>